<accession>A0ABW9KDP1</accession>
<name>A0ABW9KDP1_9FIRM</name>
<proteinExistence type="predicted"/>
<evidence type="ECO:0000256" key="1">
    <source>
        <dbReference type="SAM" id="Coils"/>
    </source>
</evidence>
<keyword evidence="1" id="KW-0175">Coiled coil</keyword>
<sequence>MENKENYEEQLEENIRYNSINNKENIELGTIQKIIKVELVTNTFNQKTGQINTKRNIYTDNAGFEKAKILISKILNDIKKKGIKANTYIDSLSIFVDIKERSNQLKISLIENSGTIPANQGVLELFLSNYYLIEDKKIDYQVVRRGEIEYLVEVIKNADEYIDELDREEKRKIAMKRNTKLIVVGFILLLLGFAIWILSIR</sequence>
<organism evidence="3 4">
    <name type="scientific">Finegoldia dalianensis</name>
    <dbReference type="NCBI Taxonomy" id="3145239"/>
    <lineage>
        <taxon>Bacteria</taxon>
        <taxon>Bacillati</taxon>
        <taxon>Bacillota</taxon>
        <taxon>Tissierellia</taxon>
        <taxon>Tissierellales</taxon>
        <taxon>Peptoniphilaceae</taxon>
        <taxon>Finegoldia</taxon>
    </lineage>
</organism>
<keyword evidence="4" id="KW-1185">Reference proteome</keyword>
<comment type="caution">
    <text evidence="3">The sequence shown here is derived from an EMBL/GenBank/DDBJ whole genome shotgun (WGS) entry which is preliminary data.</text>
</comment>
<feature type="transmembrane region" description="Helical" evidence="2">
    <location>
        <begin position="181"/>
        <end position="200"/>
    </location>
</feature>
<reference evidence="3 4" key="1">
    <citation type="journal article" date="2024" name="Anaerobe">
        <title>The identification of Finegoldia dalianensis sp. nov., isolated from the pus of a patient with skin abscess and genomic analysis of the strains belonging to Finegoldia genus.</title>
        <authorList>
            <person name="Li Y."/>
            <person name="Wang Y."/>
            <person name="Xiao D."/>
            <person name="Wang J."/>
            <person name="Jin D."/>
        </authorList>
    </citation>
    <scope>NUCLEOTIDE SEQUENCE [LARGE SCALE GENOMIC DNA]</scope>
    <source>
        <strain evidence="3 4">LY240594</strain>
    </source>
</reference>
<feature type="coiled-coil region" evidence="1">
    <location>
        <begin position="151"/>
        <end position="178"/>
    </location>
</feature>
<keyword evidence="2" id="KW-0472">Membrane</keyword>
<dbReference type="Proteomes" id="UP001634413">
    <property type="component" value="Unassembled WGS sequence"/>
</dbReference>
<dbReference type="RefSeq" id="WP_412701962.1">
    <property type="nucleotide sequence ID" value="NZ_JBDLBQ010000007.1"/>
</dbReference>
<keyword evidence="2" id="KW-1133">Transmembrane helix</keyword>
<keyword evidence="2" id="KW-0812">Transmembrane</keyword>
<evidence type="ECO:0000313" key="4">
    <source>
        <dbReference type="Proteomes" id="UP001634413"/>
    </source>
</evidence>
<evidence type="ECO:0000313" key="3">
    <source>
        <dbReference type="EMBL" id="MFN2102815.1"/>
    </source>
</evidence>
<protein>
    <submittedName>
        <fullName evidence="3">Uncharacterized protein</fullName>
    </submittedName>
</protein>
<evidence type="ECO:0000256" key="2">
    <source>
        <dbReference type="SAM" id="Phobius"/>
    </source>
</evidence>
<gene>
    <name evidence="3" type="ORF">ABDJ34_07870</name>
</gene>
<dbReference type="EMBL" id="JBDLBQ010000007">
    <property type="protein sequence ID" value="MFN2102815.1"/>
    <property type="molecule type" value="Genomic_DNA"/>
</dbReference>